<dbReference type="AlphaFoldDB" id="A0AAU9XDT7"/>
<sequence>MFDGNLGCRWLAVDVYLSASRFDSDDSDDEIIEKTREQIHSATQGEQEKVINLDPKHYMSDYQGSSENSSVSNGTTAFGGFTHLQDESDVRKNENFLVNGDCGSERGTGEEEVIKKVQRIRLNFPVRSEIDSAPIERRILAEDRKDKMNQNPSKESKRNKSSCSLN</sequence>
<dbReference type="Proteomes" id="UP001159428">
    <property type="component" value="Unassembled WGS sequence"/>
</dbReference>
<name>A0AAU9XDT7_9CNID</name>
<comment type="caution">
    <text evidence="2">The sequence shown here is derived from an EMBL/GenBank/DDBJ whole genome shotgun (WGS) entry which is preliminary data.</text>
</comment>
<evidence type="ECO:0000313" key="2">
    <source>
        <dbReference type="EMBL" id="CAH3145399.1"/>
    </source>
</evidence>
<gene>
    <name evidence="2" type="ORF">PMEA_00022555</name>
</gene>
<proteinExistence type="predicted"/>
<evidence type="ECO:0000256" key="1">
    <source>
        <dbReference type="SAM" id="MobiDB-lite"/>
    </source>
</evidence>
<feature type="region of interest" description="Disordered" evidence="1">
    <location>
        <begin position="131"/>
        <end position="166"/>
    </location>
</feature>
<organism evidence="2 3">
    <name type="scientific">Pocillopora meandrina</name>
    <dbReference type="NCBI Taxonomy" id="46732"/>
    <lineage>
        <taxon>Eukaryota</taxon>
        <taxon>Metazoa</taxon>
        <taxon>Cnidaria</taxon>
        <taxon>Anthozoa</taxon>
        <taxon>Hexacorallia</taxon>
        <taxon>Scleractinia</taxon>
        <taxon>Astrocoeniina</taxon>
        <taxon>Pocilloporidae</taxon>
        <taxon>Pocillopora</taxon>
    </lineage>
</organism>
<protein>
    <submittedName>
        <fullName evidence="2">Uncharacterized protein</fullName>
    </submittedName>
</protein>
<feature type="compositionally biased region" description="Basic and acidic residues" evidence="1">
    <location>
        <begin position="131"/>
        <end position="158"/>
    </location>
</feature>
<reference evidence="2 3" key="1">
    <citation type="submission" date="2022-05" db="EMBL/GenBank/DDBJ databases">
        <authorList>
            <consortium name="Genoscope - CEA"/>
            <person name="William W."/>
        </authorList>
    </citation>
    <scope>NUCLEOTIDE SEQUENCE [LARGE SCALE GENOMIC DNA]</scope>
</reference>
<accession>A0AAU9XDT7</accession>
<dbReference type="EMBL" id="CALNXJ010000040">
    <property type="protein sequence ID" value="CAH3145399.1"/>
    <property type="molecule type" value="Genomic_DNA"/>
</dbReference>
<evidence type="ECO:0000313" key="3">
    <source>
        <dbReference type="Proteomes" id="UP001159428"/>
    </source>
</evidence>
<keyword evidence="3" id="KW-1185">Reference proteome</keyword>